<name>A0A6J5EWC6_9BURK</name>
<dbReference type="Proteomes" id="UP000494330">
    <property type="component" value="Unassembled WGS sequence"/>
</dbReference>
<dbReference type="GO" id="GO:0016787">
    <property type="term" value="F:hydrolase activity"/>
    <property type="evidence" value="ECO:0007669"/>
    <property type="project" value="UniProtKB-KW"/>
</dbReference>
<reference evidence="3 4" key="1">
    <citation type="submission" date="2019-09" db="EMBL/GenBank/DDBJ databases">
        <authorList>
            <person name="Depoorter E."/>
        </authorList>
    </citation>
    <scope>NUCLEOTIDE SEQUENCE [LARGE SCALE GENOMIC DNA]</scope>
    <source>
        <strain evidence="3">LMG 30113</strain>
    </source>
</reference>
<dbReference type="GO" id="GO:0000725">
    <property type="term" value="P:recombinational repair"/>
    <property type="evidence" value="ECO:0007669"/>
    <property type="project" value="TreeGrafter"/>
</dbReference>
<dbReference type="Gene3D" id="3.40.50.300">
    <property type="entry name" value="P-loop containing nucleotide triphosphate hydrolases"/>
    <property type="match status" value="2"/>
</dbReference>
<evidence type="ECO:0000313" key="3">
    <source>
        <dbReference type="EMBL" id="VWC35577.1"/>
    </source>
</evidence>
<proteinExistence type="predicted"/>
<organism evidence="3 4">
    <name type="scientific">Burkholderia paludis</name>
    <dbReference type="NCBI Taxonomy" id="1506587"/>
    <lineage>
        <taxon>Bacteria</taxon>
        <taxon>Pseudomonadati</taxon>
        <taxon>Pseudomonadota</taxon>
        <taxon>Betaproteobacteria</taxon>
        <taxon>Burkholderiales</taxon>
        <taxon>Burkholderiaceae</taxon>
        <taxon>Burkholderia</taxon>
        <taxon>Burkholderia cepacia complex</taxon>
    </lineage>
</organism>
<dbReference type="InterPro" id="IPR027417">
    <property type="entry name" value="P-loop_NTPase"/>
</dbReference>
<dbReference type="GO" id="GO:0005524">
    <property type="term" value="F:ATP binding"/>
    <property type="evidence" value="ECO:0007669"/>
    <property type="project" value="InterPro"/>
</dbReference>
<keyword evidence="4" id="KW-1185">Reference proteome</keyword>
<sequence>MSDEAVTRLLRSREPLVVIEAAAGCGKTYQGASYAQDVVGSLGDGRLLILTHTHAACSVFADRTRAAGSRVEIRTIDALIAQIALAYHKPLNLPRDLTSWAWQNGGEGFEIMAAKVAGFLRGQPIVARALACRYPVIICDEHQDSSVDQHGVVMSLLSAGAMVRIFGDPMQRIYGAKSDKAAREDRRRWEALKASGASERLTTPHRWEDGCPRLGAWIVKARQSLEQGAPIDLADNLPPSVRVLEGNNTSRTRTGYQLSREHRAPIDKLVSSNPQMMILASQNDLVTALRAFWGRTVPIWEGHTREALGALVQTLRDGHGSAEVLAQGVITFMGSVAVGFSPSSHGDRLIQEVRAGAGRPTTGKPAHIQAIARCLLNEPTHIGVSKALSQISELVKEAASGFDTVKIDHGSEFRDAVRIGQFAKPDEGFAEVSRMRSYSRSSPPRKVLSSIHKAKGLECDHAMLMACDKVQFTSTLYAKSKLYVALSRAKNSLTLVVSTSNPSPLFKLP</sequence>
<dbReference type="Pfam" id="PF13245">
    <property type="entry name" value="AAA_19"/>
    <property type="match status" value="1"/>
</dbReference>
<dbReference type="GO" id="GO:0043138">
    <property type="term" value="F:3'-5' DNA helicase activity"/>
    <property type="evidence" value="ECO:0007669"/>
    <property type="project" value="TreeGrafter"/>
</dbReference>
<keyword evidence="3" id="KW-0378">Hydrolase</keyword>
<dbReference type="AlphaFoldDB" id="A0A6J5EWC6"/>
<gene>
    <name evidence="3" type="primary">recB</name>
    <name evidence="3" type="ORF">BPA30113_06557</name>
</gene>
<evidence type="ECO:0000259" key="2">
    <source>
        <dbReference type="Pfam" id="PF13538"/>
    </source>
</evidence>
<dbReference type="SUPFAM" id="SSF52540">
    <property type="entry name" value="P-loop containing nucleoside triphosphate hydrolases"/>
    <property type="match status" value="1"/>
</dbReference>
<dbReference type="Pfam" id="PF13538">
    <property type="entry name" value="UvrD_C_2"/>
    <property type="match status" value="1"/>
</dbReference>
<dbReference type="InterPro" id="IPR000212">
    <property type="entry name" value="DNA_helicase_UvrD/REP"/>
</dbReference>
<dbReference type="GO" id="GO:0003677">
    <property type="term" value="F:DNA binding"/>
    <property type="evidence" value="ECO:0007669"/>
    <property type="project" value="InterPro"/>
</dbReference>
<evidence type="ECO:0000313" key="4">
    <source>
        <dbReference type="Proteomes" id="UP000494330"/>
    </source>
</evidence>
<evidence type="ECO:0000256" key="1">
    <source>
        <dbReference type="ARBA" id="ARBA00034923"/>
    </source>
</evidence>
<dbReference type="PANTHER" id="PTHR11070:SF2">
    <property type="entry name" value="ATP-DEPENDENT DNA HELICASE SRS2"/>
    <property type="match status" value="1"/>
</dbReference>
<dbReference type="PANTHER" id="PTHR11070">
    <property type="entry name" value="UVRD / RECB / PCRA DNA HELICASE FAMILY MEMBER"/>
    <property type="match status" value="1"/>
</dbReference>
<dbReference type="CDD" id="cd18809">
    <property type="entry name" value="SF1_C_RecD"/>
    <property type="match status" value="1"/>
</dbReference>
<dbReference type="EMBL" id="CABVQD010000036">
    <property type="protein sequence ID" value="VWC35577.1"/>
    <property type="molecule type" value="Genomic_DNA"/>
</dbReference>
<dbReference type="RefSeq" id="WP_034199473.1">
    <property type="nucleotide sequence ID" value="NZ_CABVQD010000036.1"/>
</dbReference>
<protein>
    <recommendedName>
        <fullName evidence="1">DNA 3'-5' helicase II</fullName>
    </recommendedName>
</protein>
<dbReference type="InterPro" id="IPR027785">
    <property type="entry name" value="UvrD-like_helicase_C"/>
</dbReference>
<accession>A0A6J5EWC6</accession>
<feature type="domain" description="UvrD-like helicase C-terminal" evidence="2">
    <location>
        <begin position="448"/>
        <end position="496"/>
    </location>
</feature>